<dbReference type="AlphaFoldDB" id="A0AA40APC4"/>
<feature type="compositionally biased region" description="Polar residues" evidence="1">
    <location>
        <begin position="79"/>
        <end position="88"/>
    </location>
</feature>
<keyword evidence="3" id="KW-1185">Reference proteome</keyword>
<evidence type="ECO:0000256" key="1">
    <source>
        <dbReference type="SAM" id="MobiDB-lite"/>
    </source>
</evidence>
<dbReference type="EMBL" id="JAUKUA010000003">
    <property type="protein sequence ID" value="KAK0719507.1"/>
    <property type="molecule type" value="Genomic_DNA"/>
</dbReference>
<name>A0AA40APC4_9PEZI</name>
<dbReference type="Proteomes" id="UP001172102">
    <property type="component" value="Unassembled WGS sequence"/>
</dbReference>
<evidence type="ECO:0000313" key="2">
    <source>
        <dbReference type="EMBL" id="KAK0719507.1"/>
    </source>
</evidence>
<feature type="region of interest" description="Disordered" evidence="1">
    <location>
        <begin position="36"/>
        <end position="101"/>
    </location>
</feature>
<organism evidence="2 3">
    <name type="scientific">Lasiosphaeris hirsuta</name>
    <dbReference type="NCBI Taxonomy" id="260670"/>
    <lineage>
        <taxon>Eukaryota</taxon>
        <taxon>Fungi</taxon>
        <taxon>Dikarya</taxon>
        <taxon>Ascomycota</taxon>
        <taxon>Pezizomycotina</taxon>
        <taxon>Sordariomycetes</taxon>
        <taxon>Sordariomycetidae</taxon>
        <taxon>Sordariales</taxon>
        <taxon>Lasiosphaeriaceae</taxon>
        <taxon>Lasiosphaeris</taxon>
    </lineage>
</organism>
<evidence type="ECO:0000313" key="3">
    <source>
        <dbReference type="Proteomes" id="UP001172102"/>
    </source>
</evidence>
<proteinExistence type="predicted"/>
<accession>A0AA40APC4</accession>
<reference evidence="2" key="1">
    <citation type="submission" date="2023-06" db="EMBL/GenBank/DDBJ databases">
        <title>Genome-scale phylogeny and comparative genomics of the fungal order Sordariales.</title>
        <authorList>
            <consortium name="Lawrence Berkeley National Laboratory"/>
            <person name="Hensen N."/>
            <person name="Bonometti L."/>
            <person name="Westerberg I."/>
            <person name="Brannstrom I.O."/>
            <person name="Guillou S."/>
            <person name="Cros-Aarteil S."/>
            <person name="Calhoun S."/>
            <person name="Haridas S."/>
            <person name="Kuo A."/>
            <person name="Mondo S."/>
            <person name="Pangilinan J."/>
            <person name="Riley R."/>
            <person name="Labutti K."/>
            <person name="Andreopoulos B."/>
            <person name="Lipzen A."/>
            <person name="Chen C."/>
            <person name="Yanf M."/>
            <person name="Daum C."/>
            <person name="Ng V."/>
            <person name="Clum A."/>
            <person name="Steindorff A."/>
            <person name="Ohm R."/>
            <person name="Martin F."/>
            <person name="Silar P."/>
            <person name="Natvig D."/>
            <person name="Lalanne C."/>
            <person name="Gautier V."/>
            <person name="Ament-Velasquez S.L."/>
            <person name="Kruys A."/>
            <person name="Hutchinson M.I."/>
            <person name="Powell A.J."/>
            <person name="Barry K."/>
            <person name="Miller A.N."/>
            <person name="Grigoriev I.V."/>
            <person name="Debuchy R."/>
            <person name="Gladieux P."/>
            <person name="Thoren M.H."/>
            <person name="Johannesson H."/>
        </authorList>
    </citation>
    <scope>NUCLEOTIDE SEQUENCE</scope>
    <source>
        <strain evidence="2">SMH4607-1</strain>
    </source>
</reference>
<gene>
    <name evidence="2" type="ORF">B0H67DRAFT_154548</name>
</gene>
<protein>
    <submittedName>
        <fullName evidence="2">Uncharacterized protein</fullName>
    </submittedName>
</protein>
<comment type="caution">
    <text evidence="2">The sequence shown here is derived from an EMBL/GenBank/DDBJ whole genome shotgun (WGS) entry which is preliminary data.</text>
</comment>
<sequence>MDVIMSCCPRYIVYRTYLTSMDPIISASSYPVLHGERRKGEPELPGSESQPQDPVDAVSSKVIGTARYASPGPPGAQRTVRTTGCSPSQRPPRGAPLRKGGGGGVGACWSGFTVLSFPSMKWERPFPLQPCQPRVLRISTHCGFLAARSHSAIVVASDWQPLGPCLLEMRASRQPRFLHSVVPLFHTAATRRPLDESLTTFLFGALHLLHLCICSREPCAFAPCRCFAVLHQHHLLRRHLR</sequence>